<evidence type="ECO:0000256" key="1">
    <source>
        <dbReference type="SAM" id="MobiDB-lite"/>
    </source>
</evidence>
<protein>
    <submittedName>
        <fullName evidence="2">Uncharacterized protein</fullName>
    </submittedName>
</protein>
<dbReference type="InParanoid" id="A0A059B2Y1"/>
<dbReference type="EMBL" id="KK198760">
    <property type="protein sequence ID" value="KCW60463.1"/>
    <property type="molecule type" value="Genomic_DNA"/>
</dbReference>
<sequence length="122" mass="13777">MGRTRNKLSRKILDPVGIRRRKRRKFLAGRPTTFPECSNDCLRFSQNRERTDQTASRTTSRRKTGSSCNISKICKDRGALTRGKSSFSVRQRPVKAVSVLRFCPLVTACSSFSSSSLGIFQE</sequence>
<reference evidence="2" key="1">
    <citation type="submission" date="2013-07" db="EMBL/GenBank/DDBJ databases">
        <title>The genome of Eucalyptus grandis.</title>
        <authorList>
            <person name="Schmutz J."/>
            <person name="Hayes R."/>
            <person name="Myburg A."/>
            <person name="Tuskan G."/>
            <person name="Grattapaglia D."/>
            <person name="Rokhsar D.S."/>
        </authorList>
    </citation>
    <scope>NUCLEOTIDE SEQUENCE</scope>
    <source>
        <tissue evidence="2">Leaf extractions</tissue>
    </source>
</reference>
<proteinExistence type="predicted"/>
<name>A0A059B2Y1_EUCGR</name>
<evidence type="ECO:0000313" key="2">
    <source>
        <dbReference type="EMBL" id="KCW60463.1"/>
    </source>
</evidence>
<feature type="region of interest" description="Disordered" evidence="1">
    <location>
        <begin position="48"/>
        <end position="68"/>
    </location>
</feature>
<dbReference type="Gramene" id="KCW60463">
    <property type="protein sequence ID" value="KCW60463"/>
    <property type="gene ID" value="EUGRSUZ_H03184"/>
</dbReference>
<accession>A0A059B2Y1</accession>
<organism evidence="2">
    <name type="scientific">Eucalyptus grandis</name>
    <name type="common">Flooded gum</name>
    <dbReference type="NCBI Taxonomy" id="71139"/>
    <lineage>
        <taxon>Eukaryota</taxon>
        <taxon>Viridiplantae</taxon>
        <taxon>Streptophyta</taxon>
        <taxon>Embryophyta</taxon>
        <taxon>Tracheophyta</taxon>
        <taxon>Spermatophyta</taxon>
        <taxon>Magnoliopsida</taxon>
        <taxon>eudicotyledons</taxon>
        <taxon>Gunneridae</taxon>
        <taxon>Pentapetalae</taxon>
        <taxon>rosids</taxon>
        <taxon>malvids</taxon>
        <taxon>Myrtales</taxon>
        <taxon>Myrtaceae</taxon>
        <taxon>Myrtoideae</taxon>
        <taxon>Eucalypteae</taxon>
        <taxon>Eucalyptus</taxon>
    </lineage>
</organism>
<gene>
    <name evidence="2" type="ORF">EUGRSUZ_H03184</name>
</gene>
<dbReference type="AlphaFoldDB" id="A0A059B2Y1"/>